<dbReference type="InterPro" id="IPR004898">
    <property type="entry name" value="Pectate_lyase_PlyH/PlyE-like"/>
</dbReference>
<dbReference type="AlphaFoldDB" id="A0A0W8D3L3"/>
<feature type="chain" id="PRO_5006941329" description="Probable pectate lyase F" evidence="13">
    <location>
        <begin position="22"/>
        <end position="379"/>
    </location>
</feature>
<dbReference type="EMBL" id="LNFP01000631">
    <property type="protein sequence ID" value="KUF90983.1"/>
    <property type="molecule type" value="Genomic_DNA"/>
</dbReference>
<evidence type="ECO:0000256" key="9">
    <source>
        <dbReference type="ARBA" id="ARBA00023239"/>
    </source>
</evidence>
<comment type="caution">
    <text evidence="14">The sequence shown here is derived from an EMBL/GenBank/DDBJ whole genome shotgun (WGS) entry which is preliminary data.</text>
</comment>
<feature type="signal peptide" evidence="13">
    <location>
        <begin position="1"/>
        <end position="21"/>
    </location>
</feature>
<proteinExistence type="inferred from homology"/>
<evidence type="ECO:0000256" key="7">
    <source>
        <dbReference type="ARBA" id="ARBA00022729"/>
    </source>
</evidence>
<name>A0A0W8D3L3_PHYNI</name>
<sequence length="379" mass="40998">MVKSFASFVTSAALLLAVATSASLPNGSWPASKGTVQYSQAYIVKAGEVFDGKMKTFERSDVSGGRRHLKNVIIGKNQMEGVHCDKHDCIIENVWWDDVCEDALSVKGGTASSVTKVIGGGARYADDKVIQHNGFGTVEIDGFYGEDISKLYRSCGTCGNRPKKVSVSNTTGRPGHTQQRLVKSSKATVKVCQWSQGNANGEPKMLGHGPSNPLCQYSESDVHINEDISKAAKTPSSQEQQNDDGDSVTQTESTPTPTMKPSKKTKAPKTTAPQKTKAPTVEENVEDVEQTIQQTVKNTTASIPDGTWPASTGIVRYKKPYIVKAGEVFDGKMQTFERSDITCSGGEGQKDTAVFLVEAGGHSEERHHRQEPERGRALR</sequence>
<evidence type="ECO:0000256" key="12">
    <source>
        <dbReference type="SAM" id="MobiDB-lite"/>
    </source>
</evidence>
<protein>
    <recommendedName>
        <fullName evidence="11">Probable pectate lyase F</fullName>
        <ecNumber evidence="5">4.2.2.2</ecNumber>
    </recommendedName>
</protein>
<evidence type="ECO:0000256" key="6">
    <source>
        <dbReference type="ARBA" id="ARBA00022525"/>
    </source>
</evidence>
<evidence type="ECO:0000256" key="2">
    <source>
        <dbReference type="ARBA" id="ARBA00001913"/>
    </source>
</evidence>
<dbReference type="GO" id="GO:0030570">
    <property type="term" value="F:pectate lyase activity"/>
    <property type="evidence" value="ECO:0007669"/>
    <property type="project" value="UniProtKB-EC"/>
</dbReference>
<comment type="cofactor">
    <cofactor evidence="2">
        <name>Ca(2+)</name>
        <dbReference type="ChEBI" id="CHEBI:29108"/>
    </cofactor>
</comment>
<dbReference type="PANTHER" id="PTHR33407:SF9">
    <property type="entry name" value="PECTATE LYASE F-RELATED"/>
    <property type="match status" value="1"/>
</dbReference>
<evidence type="ECO:0000256" key="11">
    <source>
        <dbReference type="ARBA" id="ARBA00039895"/>
    </source>
</evidence>
<dbReference type="Gene3D" id="2.160.20.10">
    <property type="entry name" value="Single-stranded right-handed beta-helix, Pectin lyase-like"/>
    <property type="match status" value="2"/>
</dbReference>
<reference evidence="14 15" key="1">
    <citation type="submission" date="2015-11" db="EMBL/GenBank/DDBJ databases">
        <title>Genomes and virulence difference between two physiological races of Phytophthora nicotianae.</title>
        <authorList>
            <person name="Liu H."/>
            <person name="Ma X."/>
            <person name="Yu H."/>
            <person name="Fang D."/>
            <person name="Li Y."/>
            <person name="Wang X."/>
            <person name="Wang W."/>
            <person name="Dong Y."/>
            <person name="Xiao B."/>
        </authorList>
    </citation>
    <scope>NUCLEOTIDE SEQUENCE [LARGE SCALE GENOMIC DNA]</scope>
    <source>
        <strain evidence="15">race 1</strain>
    </source>
</reference>
<accession>A0A0W8D3L3</accession>
<evidence type="ECO:0000256" key="1">
    <source>
        <dbReference type="ARBA" id="ARBA00000695"/>
    </source>
</evidence>
<comment type="subcellular location">
    <subcellularLocation>
        <location evidence="3">Secreted</location>
    </subcellularLocation>
</comment>
<gene>
    <name evidence="14" type="ORF">AM588_10005192</name>
</gene>
<evidence type="ECO:0000256" key="5">
    <source>
        <dbReference type="ARBA" id="ARBA00012272"/>
    </source>
</evidence>
<evidence type="ECO:0000313" key="14">
    <source>
        <dbReference type="EMBL" id="KUF90983.1"/>
    </source>
</evidence>
<keyword evidence="9" id="KW-0456">Lyase</keyword>
<comment type="similarity">
    <text evidence="4">Belongs to the polysaccharide lyase 3 family.</text>
</comment>
<organism evidence="14 15">
    <name type="scientific">Phytophthora nicotianae</name>
    <name type="common">Potato buckeye rot agent</name>
    <name type="synonym">Phytophthora parasitica</name>
    <dbReference type="NCBI Taxonomy" id="4792"/>
    <lineage>
        <taxon>Eukaryota</taxon>
        <taxon>Sar</taxon>
        <taxon>Stramenopiles</taxon>
        <taxon>Oomycota</taxon>
        <taxon>Peronosporomycetes</taxon>
        <taxon>Peronosporales</taxon>
        <taxon>Peronosporaceae</taxon>
        <taxon>Phytophthora</taxon>
    </lineage>
</organism>
<keyword evidence="8" id="KW-0106">Calcium</keyword>
<evidence type="ECO:0000256" key="8">
    <source>
        <dbReference type="ARBA" id="ARBA00022837"/>
    </source>
</evidence>
<dbReference type="GO" id="GO:0005576">
    <property type="term" value="C:extracellular region"/>
    <property type="evidence" value="ECO:0007669"/>
    <property type="project" value="UniProtKB-SubCell"/>
</dbReference>
<feature type="compositionally biased region" description="Polar residues" evidence="12">
    <location>
        <begin position="166"/>
        <end position="184"/>
    </location>
</feature>
<dbReference type="InterPro" id="IPR011050">
    <property type="entry name" value="Pectin_lyase_fold/virulence"/>
</dbReference>
<feature type="region of interest" description="Disordered" evidence="12">
    <location>
        <begin position="161"/>
        <end position="184"/>
    </location>
</feature>
<dbReference type="GO" id="GO:0045490">
    <property type="term" value="P:pectin catabolic process"/>
    <property type="evidence" value="ECO:0007669"/>
    <property type="project" value="TreeGrafter"/>
</dbReference>
<dbReference type="Proteomes" id="UP000054636">
    <property type="component" value="Unassembled WGS sequence"/>
</dbReference>
<evidence type="ECO:0000256" key="13">
    <source>
        <dbReference type="SAM" id="SignalP"/>
    </source>
</evidence>
<evidence type="ECO:0000256" key="10">
    <source>
        <dbReference type="ARBA" id="ARBA00025679"/>
    </source>
</evidence>
<feature type="compositionally biased region" description="Basic and acidic residues" evidence="12">
    <location>
        <begin position="361"/>
        <end position="379"/>
    </location>
</feature>
<feature type="region of interest" description="Disordered" evidence="12">
    <location>
        <begin position="359"/>
        <end position="379"/>
    </location>
</feature>
<keyword evidence="6" id="KW-0964">Secreted</keyword>
<evidence type="ECO:0000256" key="3">
    <source>
        <dbReference type="ARBA" id="ARBA00004613"/>
    </source>
</evidence>
<dbReference type="Pfam" id="PF03211">
    <property type="entry name" value="Pectate_lyase"/>
    <property type="match status" value="2"/>
</dbReference>
<dbReference type="EC" id="4.2.2.2" evidence="5"/>
<feature type="compositionally biased region" description="Low complexity" evidence="12">
    <location>
        <begin position="268"/>
        <end position="279"/>
    </location>
</feature>
<evidence type="ECO:0000256" key="4">
    <source>
        <dbReference type="ARBA" id="ARBA00006463"/>
    </source>
</evidence>
<dbReference type="PANTHER" id="PTHR33407">
    <property type="entry name" value="PECTATE LYASE F-RELATED"/>
    <property type="match status" value="1"/>
</dbReference>
<comment type="catalytic activity">
    <reaction evidence="1">
        <text>Eliminative cleavage of (1-&gt;4)-alpha-D-galacturonan to give oligosaccharides with 4-deoxy-alpha-D-galact-4-enuronosyl groups at their non-reducing ends.</text>
        <dbReference type="EC" id="4.2.2.2"/>
    </reaction>
</comment>
<feature type="region of interest" description="Disordered" evidence="12">
    <location>
        <begin position="232"/>
        <end position="286"/>
    </location>
</feature>
<keyword evidence="7 13" id="KW-0732">Signal</keyword>
<dbReference type="InterPro" id="IPR012334">
    <property type="entry name" value="Pectin_lyas_fold"/>
</dbReference>
<evidence type="ECO:0000313" key="15">
    <source>
        <dbReference type="Proteomes" id="UP000054636"/>
    </source>
</evidence>
<comment type="function">
    <text evidence="10">Pectinolytic enzyme consist of four classes of enzymes: pectin lyase, polygalacturonase, pectin methylesterase and rhamnogalacturonase. Among pectinolytic enzymes, pectin lyase is the most important in depolymerization of pectin, since it cleaves internal glycosidic bonds of highly methylated pectins. Favors pectate, the anion, over pectin, the methyl ester.</text>
</comment>
<dbReference type="SUPFAM" id="SSF51126">
    <property type="entry name" value="Pectin lyase-like"/>
    <property type="match status" value="1"/>
</dbReference>